<dbReference type="PIRSF" id="PIRSF000332">
    <property type="entry name" value="FMO"/>
    <property type="match status" value="1"/>
</dbReference>
<gene>
    <name evidence="2" type="ORF">ACFQ0R_05570</name>
</gene>
<keyword evidence="1" id="KW-0560">Oxidoreductase</keyword>
<accession>A0ABW3GUE8</accession>
<dbReference type="PANTHER" id="PTHR43539:SF78">
    <property type="entry name" value="FLAVIN-CONTAINING MONOOXYGENASE"/>
    <property type="match status" value="1"/>
</dbReference>
<name>A0ABW3GUE8_9FLAO</name>
<evidence type="ECO:0000256" key="1">
    <source>
        <dbReference type="ARBA" id="ARBA00023002"/>
    </source>
</evidence>
<dbReference type="NCBIfam" id="NF040505">
    <property type="entry name" value="ArsO_flavin_mono"/>
    <property type="match status" value="1"/>
</dbReference>
<sequence>MVEKTFDLIIIGGGQSALACAFFLRREELDYIILDDQDDCGGSWKHTWESLTLFSPPEHSSLPGWQMPESEGEFPTREETIDYLCQYENRYDFPIQRPVKVNSVEKKGGIFTLETTEGQFKSKTIISATGTFKNPFIPEVSGRDEFEGKQLHSSDYSSPEDFKDKKVVIVGEGNSGAQILAEASKVADTFWSTRQEPEYLPDDVDGRVLFDMASAKYYAEKKGEEYDSSKFNLGNVVMVPSVKEARERDVLHSEGEIQSITKDGVIWEDGSHQDVDVIIWCTGFGYSTGFLENLVSIDKKGKIPTDNTKAKETDGLWLVGYGGWTGFASATLIGVGRYAKQTIKEVSEYLKD</sequence>
<proteinExistence type="predicted"/>
<dbReference type="InterPro" id="IPR000960">
    <property type="entry name" value="Flavin_mOase"/>
</dbReference>
<dbReference type="GO" id="GO:0004497">
    <property type="term" value="F:monooxygenase activity"/>
    <property type="evidence" value="ECO:0007669"/>
    <property type="project" value="UniProtKB-KW"/>
</dbReference>
<keyword evidence="2" id="KW-0503">Monooxygenase</keyword>
<dbReference type="Pfam" id="PF13738">
    <property type="entry name" value="Pyr_redox_3"/>
    <property type="match status" value="1"/>
</dbReference>
<dbReference type="Gene3D" id="3.50.50.60">
    <property type="entry name" value="FAD/NAD(P)-binding domain"/>
    <property type="match status" value="1"/>
</dbReference>
<keyword evidence="3" id="KW-1185">Reference proteome</keyword>
<comment type="caution">
    <text evidence="2">The sequence shown here is derived from an EMBL/GenBank/DDBJ whole genome shotgun (WGS) entry which is preliminary data.</text>
</comment>
<dbReference type="Proteomes" id="UP001597049">
    <property type="component" value="Unassembled WGS sequence"/>
</dbReference>
<dbReference type="PROSITE" id="PS51257">
    <property type="entry name" value="PROKAR_LIPOPROTEIN"/>
    <property type="match status" value="1"/>
</dbReference>
<organism evidence="2 3">
    <name type="scientific">Psychroflexus salinarum</name>
    <dbReference type="NCBI Taxonomy" id="546024"/>
    <lineage>
        <taxon>Bacteria</taxon>
        <taxon>Pseudomonadati</taxon>
        <taxon>Bacteroidota</taxon>
        <taxon>Flavobacteriia</taxon>
        <taxon>Flavobacteriales</taxon>
        <taxon>Flavobacteriaceae</taxon>
        <taxon>Psychroflexus</taxon>
    </lineage>
</organism>
<dbReference type="InterPro" id="IPR036188">
    <property type="entry name" value="FAD/NAD-bd_sf"/>
</dbReference>
<dbReference type="EMBL" id="JBHTIV010000005">
    <property type="protein sequence ID" value="MFD0932067.1"/>
    <property type="molecule type" value="Genomic_DNA"/>
</dbReference>
<evidence type="ECO:0000313" key="3">
    <source>
        <dbReference type="Proteomes" id="UP001597049"/>
    </source>
</evidence>
<dbReference type="SUPFAM" id="SSF51905">
    <property type="entry name" value="FAD/NAD(P)-binding domain"/>
    <property type="match status" value="2"/>
</dbReference>
<dbReference type="RefSeq" id="WP_379657387.1">
    <property type="nucleotide sequence ID" value="NZ_JBHTIV010000005.1"/>
</dbReference>
<dbReference type="PANTHER" id="PTHR43539">
    <property type="entry name" value="FLAVIN-BINDING MONOOXYGENASE-LIKE PROTEIN (AFU_ORTHOLOGUE AFUA_4G09220)"/>
    <property type="match status" value="1"/>
</dbReference>
<evidence type="ECO:0000313" key="2">
    <source>
        <dbReference type="EMBL" id="MFD0932067.1"/>
    </source>
</evidence>
<dbReference type="PRINTS" id="PR00469">
    <property type="entry name" value="PNDRDTASEII"/>
</dbReference>
<reference evidence="3" key="1">
    <citation type="journal article" date="2019" name="Int. J. Syst. Evol. Microbiol.">
        <title>The Global Catalogue of Microorganisms (GCM) 10K type strain sequencing project: providing services to taxonomists for standard genome sequencing and annotation.</title>
        <authorList>
            <consortium name="The Broad Institute Genomics Platform"/>
            <consortium name="The Broad Institute Genome Sequencing Center for Infectious Disease"/>
            <person name="Wu L."/>
            <person name="Ma J."/>
        </authorList>
    </citation>
    <scope>NUCLEOTIDE SEQUENCE [LARGE SCALE GENOMIC DNA]</scope>
    <source>
        <strain evidence="3">CCUG 56752</strain>
    </source>
</reference>
<protein>
    <submittedName>
        <fullName evidence="2">ArsO family NAD(P)H-dependent flavin-containing monooxygenase</fullName>
    </submittedName>
</protein>
<dbReference type="InterPro" id="IPR050982">
    <property type="entry name" value="Auxin_biosynth/cation_transpt"/>
</dbReference>